<dbReference type="InterPro" id="IPR005302">
    <property type="entry name" value="MoCF_Sase_C"/>
</dbReference>
<name>A0A6B8TGH2_9CORY</name>
<sequence>MADRPTARVISVNVAAPRPDPGGADRVSGIDKRPVPHIDVFAPGPNYGDGSGVVGDVIGDVKHHGGAQKAVYAFAREELDFWWAELGREAGPRGAHEGGAHEGGAHEGGESGADGAFAPGTFGENLTTVGLDLAALKINQRVRIGAAELEVSVVRQPCRTFAGWLDERGWVKKFSARGRCGSYFRVAVPGRITAGDAIHLLGDPDHDVTMEVAFRAAQGDKDAAARVVAAECMPPMYHERMVALIDG</sequence>
<proteinExistence type="predicted"/>
<dbReference type="PANTHER" id="PTHR30212">
    <property type="entry name" value="PROTEIN YIIM"/>
    <property type="match status" value="1"/>
</dbReference>
<dbReference type="PROSITE" id="PS51340">
    <property type="entry name" value="MOSC"/>
    <property type="match status" value="1"/>
</dbReference>
<organism evidence="3 4">
    <name type="scientific">Corynebacterium xerosis</name>
    <dbReference type="NCBI Taxonomy" id="1725"/>
    <lineage>
        <taxon>Bacteria</taxon>
        <taxon>Bacillati</taxon>
        <taxon>Actinomycetota</taxon>
        <taxon>Actinomycetes</taxon>
        <taxon>Mycobacteriales</taxon>
        <taxon>Corynebacteriaceae</taxon>
        <taxon>Corynebacterium</taxon>
    </lineage>
</organism>
<dbReference type="InterPro" id="IPR052353">
    <property type="entry name" value="Benzoxazolinone_Detox_Enz"/>
</dbReference>
<accession>A0A6B8TGH2</accession>
<evidence type="ECO:0000313" key="3">
    <source>
        <dbReference type="EMBL" id="QGS33929.1"/>
    </source>
</evidence>
<dbReference type="EMBL" id="CP046322">
    <property type="protein sequence ID" value="QGS33929.1"/>
    <property type="molecule type" value="Genomic_DNA"/>
</dbReference>
<dbReference type="GO" id="GO:0003824">
    <property type="term" value="F:catalytic activity"/>
    <property type="evidence" value="ECO:0007669"/>
    <property type="project" value="InterPro"/>
</dbReference>
<dbReference type="GO" id="GO:0030151">
    <property type="term" value="F:molybdenum ion binding"/>
    <property type="evidence" value="ECO:0007669"/>
    <property type="project" value="InterPro"/>
</dbReference>
<dbReference type="GO" id="GO:0030170">
    <property type="term" value="F:pyridoxal phosphate binding"/>
    <property type="evidence" value="ECO:0007669"/>
    <property type="project" value="InterPro"/>
</dbReference>
<evidence type="ECO:0000259" key="2">
    <source>
        <dbReference type="PROSITE" id="PS51340"/>
    </source>
</evidence>
<protein>
    <submittedName>
        <fullName evidence="3">MOSC domain-containing protein</fullName>
    </submittedName>
</protein>
<evidence type="ECO:0000313" key="4">
    <source>
        <dbReference type="Proteomes" id="UP000426857"/>
    </source>
</evidence>
<reference evidence="3 4" key="1">
    <citation type="submission" date="2019-11" db="EMBL/GenBank/DDBJ databases">
        <title>FDA dAtabase for Regulatory Grade micrObial Sequences (FDA-ARGOS): Supporting development and validation of Infectious Disease Dx tests.</title>
        <authorList>
            <person name="Kerrigan L."/>
            <person name="Long C."/>
            <person name="Tallon L."/>
            <person name="Sadzewicz L."/>
            <person name="Vavikolanu K."/>
            <person name="Mehta A."/>
            <person name="Aluvathingal J."/>
            <person name="Nadendla S."/>
            <person name="Yan Y."/>
            <person name="Sichtig H."/>
        </authorList>
    </citation>
    <scope>NUCLEOTIDE SEQUENCE [LARGE SCALE GENOMIC DNA]</scope>
    <source>
        <strain evidence="3 4">FDAARGOS_674</strain>
    </source>
</reference>
<dbReference type="PANTHER" id="PTHR30212:SF2">
    <property type="entry name" value="PROTEIN YIIM"/>
    <property type="match status" value="1"/>
</dbReference>
<dbReference type="InterPro" id="IPR011037">
    <property type="entry name" value="Pyrv_Knase-like_insert_dom_sf"/>
</dbReference>
<dbReference type="Gene3D" id="2.40.33.20">
    <property type="entry name" value="PK beta-barrel domain-like"/>
    <property type="match status" value="1"/>
</dbReference>
<feature type="compositionally biased region" description="Basic and acidic residues" evidence="1">
    <location>
        <begin position="92"/>
        <end position="109"/>
    </location>
</feature>
<dbReference type="AlphaFoldDB" id="A0A6B8TGH2"/>
<dbReference type="Proteomes" id="UP000426857">
    <property type="component" value="Chromosome"/>
</dbReference>
<gene>
    <name evidence="3" type="ORF">FOB82_02190</name>
</gene>
<dbReference type="RefSeq" id="WP_155867635.1">
    <property type="nucleotide sequence ID" value="NZ_CP046322.1"/>
</dbReference>
<evidence type="ECO:0000256" key="1">
    <source>
        <dbReference type="SAM" id="MobiDB-lite"/>
    </source>
</evidence>
<feature type="domain" description="MOSC" evidence="2">
    <location>
        <begin position="33"/>
        <end position="201"/>
    </location>
</feature>
<dbReference type="KEGG" id="cxe:FOB82_02190"/>
<dbReference type="SUPFAM" id="SSF50800">
    <property type="entry name" value="PK beta-barrel domain-like"/>
    <property type="match status" value="1"/>
</dbReference>
<feature type="region of interest" description="Disordered" evidence="1">
    <location>
        <begin position="92"/>
        <end position="116"/>
    </location>
</feature>
<dbReference type="Pfam" id="PF03473">
    <property type="entry name" value="MOSC"/>
    <property type="match status" value="1"/>
</dbReference>